<accession>A0A068RW74</accession>
<evidence type="ECO:0000259" key="8">
    <source>
        <dbReference type="PROSITE" id="PS50114"/>
    </source>
</evidence>
<evidence type="ECO:0000313" key="10">
    <source>
        <dbReference type="Proteomes" id="UP000027586"/>
    </source>
</evidence>
<dbReference type="EMBL" id="CBTN010000022">
    <property type="protein sequence ID" value="CDH54269.1"/>
    <property type="molecule type" value="Genomic_DNA"/>
</dbReference>
<keyword evidence="3 6" id="KW-0863">Zinc-finger</keyword>
<proteinExistence type="predicted"/>
<dbReference type="GO" id="GO:0005634">
    <property type="term" value="C:nucleus"/>
    <property type="evidence" value="ECO:0007669"/>
    <property type="project" value="UniProtKB-SubCell"/>
</dbReference>
<evidence type="ECO:0000256" key="5">
    <source>
        <dbReference type="ARBA" id="ARBA00023242"/>
    </source>
</evidence>
<dbReference type="GO" id="GO:0000981">
    <property type="term" value="F:DNA-binding transcription factor activity, RNA polymerase II-specific"/>
    <property type="evidence" value="ECO:0007669"/>
    <property type="project" value="TreeGrafter"/>
</dbReference>
<evidence type="ECO:0000256" key="7">
    <source>
        <dbReference type="SAM" id="MobiDB-lite"/>
    </source>
</evidence>
<dbReference type="InterPro" id="IPR039355">
    <property type="entry name" value="Transcription_factor_GATA"/>
</dbReference>
<dbReference type="InterPro" id="IPR013088">
    <property type="entry name" value="Znf_NHR/GATA"/>
</dbReference>
<protein>
    <recommendedName>
        <fullName evidence="8">GATA-type domain-containing protein</fullName>
    </recommendedName>
</protein>
<dbReference type="CDD" id="cd00202">
    <property type="entry name" value="ZnF_GATA"/>
    <property type="match status" value="1"/>
</dbReference>
<dbReference type="AlphaFoldDB" id="A0A068RW74"/>
<dbReference type="STRING" id="1263082.A0A068RW74"/>
<feature type="region of interest" description="Disordered" evidence="7">
    <location>
        <begin position="79"/>
        <end position="155"/>
    </location>
</feature>
<gene>
    <name evidence="9" type="ORF">LCOR_05531.1</name>
</gene>
<evidence type="ECO:0000256" key="3">
    <source>
        <dbReference type="ARBA" id="ARBA00022771"/>
    </source>
</evidence>
<dbReference type="GO" id="GO:0000122">
    <property type="term" value="P:negative regulation of transcription by RNA polymerase II"/>
    <property type="evidence" value="ECO:0007669"/>
    <property type="project" value="TreeGrafter"/>
</dbReference>
<name>A0A068RW74_9FUNG</name>
<keyword evidence="2" id="KW-0479">Metal-binding</keyword>
<dbReference type="GO" id="GO:0045944">
    <property type="term" value="P:positive regulation of transcription by RNA polymerase II"/>
    <property type="evidence" value="ECO:0007669"/>
    <property type="project" value="TreeGrafter"/>
</dbReference>
<dbReference type="VEuPathDB" id="FungiDB:LCOR_05531.1"/>
<dbReference type="PRINTS" id="PR00619">
    <property type="entry name" value="GATAZNFINGER"/>
</dbReference>
<dbReference type="FunFam" id="3.30.50.10:FF:000007">
    <property type="entry name" value="Nitrogen regulatory AreA, N-terminal"/>
    <property type="match status" value="1"/>
</dbReference>
<dbReference type="SMART" id="SM00401">
    <property type="entry name" value="ZnF_GATA"/>
    <property type="match status" value="1"/>
</dbReference>
<feature type="compositionally biased region" description="Low complexity" evidence="7">
    <location>
        <begin position="81"/>
        <end position="119"/>
    </location>
</feature>
<reference evidence="9" key="1">
    <citation type="submission" date="2013-08" db="EMBL/GenBank/DDBJ databases">
        <title>Gene expansion shapes genome architecture in the human pathogen Lichtheimia corymbifera: an evolutionary genomics analysis in the ancient terrestrial Mucorales (Mucoromycotina).</title>
        <authorList>
            <person name="Schwartze V.U."/>
            <person name="Winter S."/>
            <person name="Shelest E."/>
            <person name="Marcet-Houben M."/>
            <person name="Horn F."/>
            <person name="Wehner S."/>
            <person name="Hoffmann K."/>
            <person name="Riege K."/>
            <person name="Sammeth M."/>
            <person name="Nowrousian M."/>
            <person name="Valiante V."/>
            <person name="Linde J."/>
            <person name="Jacobsen I.D."/>
            <person name="Marz M."/>
            <person name="Brakhage A.A."/>
            <person name="Gabaldon T."/>
            <person name="Bocker S."/>
            <person name="Voigt K."/>
        </authorList>
    </citation>
    <scope>NUCLEOTIDE SEQUENCE [LARGE SCALE GENOMIC DNA]</scope>
    <source>
        <strain evidence="9">FSU 9682</strain>
    </source>
</reference>
<evidence type="ECO:0000256" key="6">
    <source>
        <dbReference type="PROSITE-ProRule" id="PRU00094"/>
    </source>
</evidence>
<dbReference type="InterPro" id="IPR000679">
    <property type="entry name" value="Znf_GATA"/>
</dbReference>
<dbReference type="OrthoDB" id="515401at2759"/>
<dbReference type="GO" id="GO:0000978">
    <property type="term" value="F:RNA polymerase II cis-regulatory region sequence-specific DNA binding"/>
    <property type="evidence" value="ECO:0007669"/>
    <property type="project" value="TreeGrafter"/>
</dbReference>
<dbReference type="Proteomes" id="UP000027586">
    <property type="component" value="Unassembled WGS sequence"/>
</dbReference>
<dbReference type="SUPFAM" id="SSF57716">
    <property type="entry name" value="Glucocorticoid receptor-like (DNA-binding domain)"/>
    <property type="match status" value="1"/>
</dbReference>
<keyword evidence="4" id="KW-0862">Zinc</keyword>
<dbReference type="PROSITE" id="PS00344">
    <property type="entry name" value="GATA_ZN_FINGER_1"/>
    <property type="match status" value="1"/>
</dbReference>
<evidence type="ECO:0000256" key="1">
    <source>
        <dbReference type="ARBA" id="ARBA00004123"/>
    </source>
</evidence>
<dbReference type="PANTHER" id="PTHR10071:SF281">
    <property type="entry name" value="BOX A-BINDING FACTOR-RELATED"/>
    <property type="match status" value="1"/>
</dbReference>
<comment type="subcellular location">
    <subcellularLocation>
        <location evidence="1">Nucleus</location>
    </subcellularLocation>
</comment>
<dbReference type="GO" id="GO:0008270">
    <property type="term" value="F:zinc ion binding"/>
    <property type="evidence" value="ECO:0007669"/>
    <property type="project" value="UniProtKB-KW"/>
</dbReference>
<dbReference type="Pfam" id="PF00320">
    <property type="entry name" value="GATA"/>
    <property type="match status" value="1"/>
</dbReference>
<evidence type="ECO:0000256" key="2">
    <source>
        <dbReference type="ARBA" id="ARBA00022723"/>
    </source>
</evidence>
<dbReference type="PANTHER" id="PTHR10071">
    <property type="entry name" value="TRANSCRIPTION FACTOR GATA FAMILY MEMBER"/>
    <property type="match status" value="1"/>
</dbReference>
<keyword evidence="10" id="KW-1185">Reference proteome</keyword>
<sequence length="248" mass="26641">MLSQSNKSSSITIPHEPTMYLKPEKEPKTVCSNCATSTTPLWRRNPAGQPLCNACGLFLKLHGVVRPLSLKTDVIKKRNRSGSIQGTSSTGTSPSITIGSRSNSISFSTSSTSPSTTSFRNDRNMIGSGRTSPTTIAPAMLHNNNTTNDNDNFSSLSNKRARLDSGPAAVVIAADMEDDLVWMQQPGDGFRNVLLAKQRQQQEQQAAAASMLLGLSPEQWQQLIMLQQTSAALATPASPSTATPLHWG</sequence>
<evidence type="ECO:0000256" key="4">
    <source>
        <dbReference type="ARBA" id="ARBA00022833"/>
    </source>
</evidence>
<feature type="domain" description="GATA-type" evidence="8">
    <location>
        <begin position="25"/>
        <end position="78"/>
    </location>
</feature>
<keyword evidence="5" id="KW-0539">Nucleus</keyword>
<organism evidence="9 10">
    <name type="scientific">Lichtheimia corymbifera JMRC:FSU:9682</name>
    <dbReference type="NCBI Taxonomy" id="1263082"/>
    <lineage>
        <taxon>Eukaryota</taxon>
        <taxon>Fungi</taxon>
        <taxon>Fungi incertae sedis</taxon>
        <taxon>Mucoromycota</taxon>
        <taxon>Mucoromycotina</taxon>
        <taxon>Mucoromycetes</taxon>
        <taxon>Mucorales</taxon>
        <taxon>Lichtheimiaceae</taxon>
        <taxon>Lichtheimia</taxon>
    </lineage>
</organism>
<feature type="compositionally biased region" description="Low complexity" evidence="7">
    <location>
        <begin position="143"/>
        <end position="152"/>
    </location>
</feature>
<dbReference type="PROSITE" id="PS50114">
    <property type="entry name" value="GATA_ZN_FINGER_2"/>
    <property type="match status" value="1"/>
</dbReference>
<dbReference type="Gene3D" id="3.30.50.10">
    <property type="entry name" value="Erythroid Transcription Factor GATA-1, subunit A"/>
    <property type="match status" value="1"/>
</dbReference>
<comment type="caution">
    <text evidence="9">The sequence shown here is derived from an EMBL/GenBank/DDBJ whole genome shotgun (WGS) entry which is preliminary data.</text>
</comment>
<evidence type="ECO:0000313" key="9">
    <source>
        <dbReference type="EMBL" id="CDH54269.1"/>
    </source>
</evidence>